<keyword evidence="3" id="KW-1185">Reference proteome</keyword>
<accession>A0A9J5W0Q0</accession>
<evidence type="ECO:0000256" key="1">
    <source>
        <dbReference type="SAM" id="MobiDB-lite"/>
    </source>
</evidence>
<reference evidence="2" key="1">
    <citation type="submission" date="2020-09" db="EMBL/GenBank/DDBJ databases">
        <title>De no assembly of potato wild relative species, Solanum commersonii.</title>
        <authorList>
            <person name="Cho K."/>
        </authorList>
    </citation>
    <scope>NUCLEOTIDE SEQUENCE</scope>
    <source>
        <strain evidence="2">LZ3.2</strain>
        <tissue evidence="2">Leaf</tissue>
    </source>
</reference>
<name>A0A9J5W0Q0_SOLCO</name>
<evidence type="ECO:0000313" key="3">
    <source>
        <dbReference type="Proteomes" id="UP000824120"/>
    </source>
</evidence>
<dbReference type="AlphaFoldDB" id="A0A9J5W0Q0"/>
<gene>
    <name evidence="2" type="ORF">H5410_063988</name>
</gene>
<feature type="region of interest" description="Disordered" evidence="1">
    <location>
        <begin position="44"/>
        <end position="70"/>
    </location>
</feature>
<dbReference type="EMBL" id="JACXVP010000019">
    <property type="protein sequence ID" value="KAG5568944.1"/>
    <property type="molecule type" value="Genomic_DNA"/>
</dbReference>
<comment type="caution">
    <text evidence="2">The sequence shown here is derived from an EMBL/GenBank/DDBJ whole genome shotgun (WGS) entry which is preliminary data.</text>
</comment>
<dbReference type="Proteomes" id="UP000824120">
    <property type="component" value="Unassembled WGS sequence"/>
</dbReference>
<evidence type="ECO:0000313" key="2">
    <source>
        <dbReference type="EMBL" id="KAG5568944.1"/>
    </source>
</evidence>
<organism evidence="2 3">
    <name type="scientific">Solanum commersonii</name>
    <name type="common">Commerson's wild potato</name>
    <name type="synonym">Commerson's nightshade</name>
    <dbReference type="NCBI Taxonomy" id="4109"/>
    <lineage>
        <taxon>Eukaryota</taxon>
        <taxon>Viridiplantae</taxon>
        <taxon>Streptophyta</taxon>
        <taxon>Embryophyta</taxon>
        <taxon>Tracheophyta</taxon>
        <taxon>Spermatophyta</taxon>
        <taxon>Magnoliopsida</taxon>
        <taxon>eudicotyledons</taxon>
        <taxon>Gunneridae</taxon>
        <taxon>Pentapetalae</taxon>
        <taxon>asterids</taxon>
        <taxon>lamiids</taxon>
        <taxon>Solanales</taxon>
        <taxon>Solanaceae</taxon>
        <taxon>Solanoideae</taxon>
        <taxon>Solaneae</taxon>
        <taxon>Solanum</taxon>
    </lineage>
</organism>
<dbReference type="OrthoDB" id="10067222at2759"/>
<sequence>MRGGKATLPLTIPVGVFKSSQRILPAASMEIVLQAVTRRFRRGDLTNDRVPLGAKGPTAESASGRRARRF</sequence>
<proteinExistence type="predicted"/>
<protein>
    <submittedName>
        <fullName evidence="2">Uncharacterized protein</fullName>
    </submittedName>
</protein>